<keyword evidence="9" id="KW-0902">Two-component regulatory system</keyword>
<protein>
    <recommendedName>
        <fullName evidence="3">histidine kinase</fullName>
        <ecNumber evidence="3">2.7.13.3</ecNumber>
    </recommendedName>
</protein>
<dbReference type="OrthoDB" id="9786919at2"/>
<sequence>MRPEHILSQPRQFTRTISLRLRVALLATTVVAFAVALMAAAAYSVVSRALYNEVDQQLLNRVETMVQNYTAERLGPGALTTARIFSEGLAVMMIFPDGTSATLPPLIEVDEPEFAVVRGEVDSSIRTVGNYRVLAQRSEGEITLVLGQDLGPTQDILDSLAMVLLVVGGCGVILAAAAGTAVGRTGLRPVGRLTAAAQRVARTDDLTPIPVTGDDELARLTQAFNAMLAALAESRERQARLVADAGHELRTPLTSLRTNMELLIAASRPDAPAIDAEDMAGLRNDVMAQIEELSTLVGDLVDLAREDAPEPGFERIDLAEVVEKCVERVRRRRGDVVVEASTFSWFTWGDPGALNRALLNVLDNAAKWSPDGGVVRITMSVASSRLAEISVDDEGPGIPLDERKLVFERFYRSDASRSMPGSGLGLAIVHHVMHRHGGSVKIGDSPSGGARVTLCLPGEPPGGHEERH</sequence>
<dbReference type="InterPro" id="IPR050428">
    <property type="entry name" value="TCS_sensor_his_kinase"/>
</dbReference>
<dbReference type="CDD" id="cd00082">
    <property type="entry name" value="HisKA"/>
    <property type="match status" value="1"/>
</dbReference>
<evidence type="ECO:0000256" key="9">
    <source>
        <dbReference type="ARBA" id="ARBA00023012"/>
    </source>
</evidence>
<dbReference type="InterPro" id="IPR005467">
    <property type="entry name" value="His_kinase_dom"/>
</dbReference>
<evidence type="ECO:0000256" key="8">
    <source>
        <dbReference type="ARBA" id="ARBA00022989"/>
    </source>
</evidence>
<evidence type="ECO:0000313" key="15">
    <source>
        <dbReference type="Proteomes" id="UP000567922"/>
    </source>
</evidence>
<evidence type="ECO:0000259" key="12">
    <source>
        <dbReference type="PROSITE" id="PS50109"/>
    </source>
</evidence>
<evidence type="ECO:0000256" key="7">
    <source>
        <dbReference type="ARBA" id="ARBA00022777"/>
    </source>
</evidence>
<dbReference type="SMART" id="SM00304">
    <property type="entry name" value="HAMP"/>
    <property type="match status" value="1"/>
</dbReference>
<dbReference type="PRINTS" id="PR00344">
    <property type="entry name" value="BCTRLSENSOR"/>
</dbReference>
<dbReference type="SMART" id="SM00388">
    <property type="entry name" value="HisKA"/>
    <property type="match status" value="1"/>
</dbReference>
<dbReference type="RefSeq" id="WP_064439576.1">
    <property type="nucleotide sequence ID" value="NZ_BDDI01000005.1"/>
</dbReference>
<dbReference type="Pfam" id="PF00512">
    <property type="entry name" value="HisKA"/>
    <property type="match status" value="1"/>
</dbReference>
<dbReference type="CDD" id="cd00075">
    <property type="entry name" value="HATPase"/>
    <property type="match status" value="1"/>
</dbReference>
<feature type="transmembrane region" description="Helical" evidence="11">
    <location>
        <begin position="21"/>
        <end position="46"/>
    </location>
</feature>
<feature type="transmembrane region" description="Helical" evidence="11">
    <location>
        <begin position="160"/>
        <end position="182"/>
    </location>
</feature>
<dbReference type="Gene3D" id="1.10.287.130">
    <property type="match status" value="1"/>
</dbReference>
<evidence type="ECO:0000256" key="10">
    <source>
        <dbReference type="ARBA" id="ARBA00023136"/>
    </source>
</evidence>
<dbReference type="PROSITE" id="PS50109">
    <property type="entry name" value="HIS_KIN"/>
    <property type="match status" value="1"/>
</dbReference>
<evidence type="ECO:0000256" key="11">
    <source>
        <dbReference type="SAM" id="Phobius"/>
    </source>
</evidence>
<evidence type="ECO:0000259" key="13">
    <source>
        <dbReference type="PROSITE" id="PS50885"/>
    </source>
</evidence>
<proteinExistence type="predicted"/>
<comment type="catalytic activity">
    <reaction evidence="1">
        <text>ATP + protein L-histidine = ADP + protein N-phospho-L-histidine.</text>
        <dbReference type="EC" id="2.7.13.3"/>
    </reaction>
</comment>
<dbReference type="GO" id="GO:0000155">
    <property type="term" value="F:phosphorelay sensor kinase activity"/>
    <property type="evidence" value="ECO:0007669"/>
    <property type="project" value="InterPro"/>
</dbReference>
<dbReference type="SUPFAM" id="SSF47384">
    <property type="entry name" value="Homodimeric domain of signal transducing histidine kinase"/>
    <property type="match status" value="1"/>
</dbReference>
<dbReference type="InterPro" id="IPR036890">
    <property type="entry name" value="HATPase_C_sf"/>
</dbReference>
<name>A0A839RGL8_9ACTN</name>
<dbReference type="CDD" id="cd06225">
    <property type="entry name" value="HAMP"/>
    <property type="match status" value="1"/>
</dbReference>
<dbReference type="SUPFAM" id="SSF158472">
    <property type="entry name" value="HAMP domain-like"/>
    <property type="match status" value="1"/>
</dbReference>
<evidence type="ECO:0000256" key="4">
    <source>
        <dbReference type="ARBA" id="ARBA00022553"/>
    </source>
</evidence>
<dbReference type="InterPro" id="IPR036097">
    <property type="entry name" value="HisK_dim/P_sf"/>
</dbReference>
<dbReference type="EMBL" id="JACHWS010000001">
    <property type="protein sequence ID" value="MBB3035872.1"/>
    <property type="molecule type" value="Genomic_DNA"/>
</dbReference>
<comment type="caution">
    <text evidence="14">The sequence shown here is derived from an EMBL/GenBank/DDBJ whole genome shotgun (WGS) entry which is preliminary data.</text>
</comment>
<dbReference type="Proteomes" id="UP000567922">
    <property type="component" value="Unassembled WGS sequence"/>
</dbReference>
<evidence type="ECO:0000256" key="2">
    <source>
        <dbReference type="ARBA" id="ARBA00004236"/>
    </source>
</evidence>
<evidence type="ECO:0000256" key="1">
    <source>
        <dbReference type="ARBA" id="ARBA00000085"/>
    </source>
</evidence>
<dbReference type="Pfam" id="PF02518">
    <property type="entry name" value="HATPase_c"/>
    <property type="match status" value="1"/>
</dbReference>
<feature type="domain" description="HAMP" evidence="13">
    <location>
        <begin position="184"/>
        <end position="236"/>
    </location>
</feature>
<evidence type="ECO:0000256" key="6">
    <source>
        <dbReference type="ARBA" id="ARBA00022692"/>
    </source>
</evidence>
<gene>
    <name evidence="14" type="ORF">FHU29_000306</name>
</gene>
<keyword evidence="6 11" id="KW-0812">Transmembrane</keyword>
<keyword evidence="8 11" id="KW-1133">Transmembrane helix</keyword>
<dbReference type="PANTHER" id="PTHR45436">
    <property type="entry name" value="SENSOR HISTIDINE KINASE YKOH"/>
    <property type="match status" value="1"/>
</dbReference>
<organism evidence="14 15">
    <name type="scientific">Hoyosella altamirensis</name>
    <dbReference type="NCBI Taxonomy" id="616997"/>
    <lineage>
        <taxon>Bacteria</taxon>
        <taxon>Bacillati</taxon>
        <taxon>Actinomycetota</taxon>
        <taxon>Actinomycetes</taxon>
        <taxon>Mycobacteriales</taxon>
        <taxon>Hoyosellaceae</taxon>
        <taxon>Hoyosella</taxon>
    </lineage>
</organism>
<dbReference type="SMART" id="SM00387">
    <property type="entry name" value="HATPase_c"/>
    <property type="match status" value="1"/>
</dbReference>
<keyword evidence="15" id="KW-1185">Reference proteome</keyword>
<comment type="subcellular location">
    <subcellularLocation>
        <location evidence="2">Cell membrane</location>
    </subcellularLocation>
</comment>
<keyword evidence="4" id="KW-0597">Phosphoprotein</keyword>
<evidence type="ECO:0000313" key="14">
    <source>
        <dbReference type="EMBL" id="MBB3035872.1"/>
    </source>
</evidence>
<keyword evidence="10 11" id="KW-0472">Membrane</keyword>
<dbReference type="Gene3D" id="6.10.340.10">
    <property type="match status" value="1"/>
</dbReference>
<dbReference type="InterPro" id="IPR004358">
    <property type="entry name" value="Sig_transdc_His_kin-like_C"/>
</dbReference>
<keyword evidence="5 14" id="KW-0808">Transferase</keyword>
<dbReference type="SUPFAM" id="SSF55874">
    <property type="entry name" value="ATPase domain of HSP90 chaperone/DNA topoisomerase II/histidine kinase"/>
    <property type="match status" value="1"/>
</dbReference>
<dbReference type="PROSITE" id="PS50885">
    <property type="entry name" value="HAMP"/>
    <property type="match status" value="1"/>
</dbReference>
<accession>A0A839RGL8</accession>
<evidence type="ECO:0000256" key="3">
    <source>
        <dbReference type="ARBA" id="ARBA00012438"/>
    </source>
</evidence>
<dbReference type="InterPro" id="IPR003594">
    <property type="entry name" value="HATPase_dom"/>
</dbReference>
<reference evidence="14 15" key="1">
    <citation type="submission" date="2020-08" db="EMBL/GenBank/DDBJ databases">
        <title>Sequencing the genomes of 1000 actinobacteria strains.</title>
        <authorList>
            <person name="Klenk H.-P."/>
        </authorList>
    </citation>
    <scope>NUCLEOTIDE SEQUENCE [LARGE SCALE GENOMIC DNA]</scope>
    <source>
        <strain evidence="14 15">DSM 45258</strain>
    </source>
</reference>
<feature type="domain" description="Histidine kinase" evidence="12">
    <location>
        <begin position="244"/>
        <end position="460"/>
    </location>
</feature>
<evidence type="ECO:0000256" key="5">
    <source>
        <dbReference type="ARBA" id="ARBA00022679"/>
    </source>
</evidence>
<dbReference type="InterPro" id="IPR003660">
    <property type="entry name" value="HAMP_dom"/>
</dbReference>
<dbReference type="AlphaFoldDB" id="A0A839RGL8"/>
<dbReference type="Gene3D" id="3.30.565.10">
    <property type="entry name" value="Histidine kinase-like ATPase, C-terminal domain"/>
    <property type="match status" value="1"/>
</dbReference>
<keyword evidence="7 14" id="KW-0418">Kinase</keyword>
<dbReference type="EC" id="2.7.13.3" evidence="3"/>
<dbReference type="Pfam" id="PF00672">
    <property type="entry name" value="HAMP"/>
    <property type="match status" value="1"/>
</dbReference>
<dbReference type="PANTHER" id="PTHR45436:SF5">
    <property type="entry name" value="SENSOR HISTIDINE KINASE TRCS"/>
    <property type="match status" value="1"/>
</dbReference>
<dbReference type="GO" id="GO:0005886">
    <property type="term" value="C:plasma membrane"/>
    <property type="evidence" value="ECO:0007669"/>
    <property type="project" value="UniProtKB-SubCell"/>
</dbReference>
<dbReference type="InterPro" id="IPR003661">
    <property type="entry name" value="HisK_dim/P_dom"/>
</dbReference>